<organism evidence="12 13">
    <name type="scientific">Haemaphysalis longicornis</name>
    <name type="common">Bush tick</name>
    <dbReference type="NCBI Taxonomy" id="44386"/>
    <lineage>
        <taxon>Eukaryota</taxon>
        <taxon>Metazoa</taxon>
        <taxon>Ecdysozoa</taxon>
        <taxon>Arthropoda</taxon>
        <taxon>Chelicerata</taxon>
        <taxon>Arachnida</taxon>
        <taxon>Acari</taxon>
        <taxon>Parasitiformes</taxon>
        <taxon>Ixodida</taxon>
        <taxon>Ixodoidea</taxon>
        <taxon>Ixodidae</taxon>
        <taxon>Haemaphysalinae</taxon>
        <taxon>Haemaphysalis</taxon>
    </lineage>
</organism>
<accession>A0A9J6G0G6</accession>
<evidence type="ECO:0000259" key="11">
    <source>
        <dbReference type="Pfam" id="PF22572"/>
    </source>
</evidence>
<keyword evidence="8" id="KW-0807">Transducer</keyword>
<dbReference type="InterPro" id="IPR054714">
    <property type="entry name" value="GPR158_179_extracellular"/>
</dbReference>
<evidence type="ECO:0000256" key="10">
    <source>
        <dbReference type="SAM" id="Phobius"/>
    </source>
</evidence>
<dbReference type="PANTHER" id="PTHR32546:SF26">
    <property type="entry name" value="SMOG, ISOFORM D"/>
    <property type="match status" value="1"/>
</dbReference>
<keyword evidence="3" id="KW-1003">Cell membrane</keyword>
<dbReference type="VEuPathDB" id="VectorBase:HLOH_057304"/>
<dbReference type="GO" id="GO:0004930">
    <property type="term" value="F:G protein-coupled receptor activity"/>
    <property type="evidence" value="ECO:0007669"/>
    <property type="project" value="UniProtKB-KW"/>
</dbReference>
<keyword evidence="10" id="KW-0472">Membrane</keyword>
<evidence type="ECO:0000256" key="8">
    <source>
        <dbReference type="ARBA" id="ARBA00023224"/>
    </source>
</evidence>
<feature type="domain" description="GPR158/179 extracellular" evidence="11">
    <location>
        <begin position="52"/>
        <end position="83"/>
    </location>
</feature>
<keyword evidence="6" id="KW-0675">Receptor</keyword>
<feature type="region of interest" description="Disordered" evidence="9">
    <location>
        <begin position="23"/>
        <end position="44"/>
    </location>
</feature>
<comment type="caution">
    <text evidence="12">The sequence shown here is derived from an EMBL/GenBank/DDBJ whole genome shotgun (WGS) entry which is preliminary data.</text>
</comment>
<dbReference type="OrthoDB" id="2129233at2759"/>
<evidence type="ECO:0000256" key="2">
    <source>
        <dbReference type="ARBA" id="ARBA00007242"/>
    </source>
</evidence>
<protein>
    <recommendedName>
        <fullName evidence="11">GPR158/179 extracellular domain-containing protein</fullName>
    </recommendedName>
</protein>
<evidence type="ECO:0000313" key="12">
    <source>
        <dbReference type="EMBL" id="KAH9368185.1"/>
    </source>
</evidence>
<reference evidence="12 13" key="1">
    <citation type="journal article" date="2020" name="Cell">
        <title>Large-Scale Comparative Analyses of Tick Genomes Elucidate Their Genetic Diversity and Vector Capacities.</title>
        <authorList>
            <consortium name="Tick Genome and Microbiome Consortium (TIGMIC)"/>
            <person name="Jia N."/>
            <person name="Wang J."/>
            <person name="Shi W."/>
            <person name="Du L."/>
            <person name="Sun Y."/>
            <person name="Zhan W."/>
            <person name="Jiang J.F."/>
            <person name="Wang Q."/>
            <person name="Zhang B."/>
            <person name="Ji P."/>
            <person name="Bell-Sakyi L."/>
            <person name="Cui X.M."/>
            <person name="Yuan T.T."/>
            <person name="Jiang B.G."/>
            <person name="Yang W.F."/>
            <person name="Lam T.T."/>
            <person name="Chang Q.C."/>
            <person name="Ding S.J."/>
            <person name="Wang X.J."/>
            <person name="Zhu J.G."/>
            <person name="Ruan X.D."/>
            <person name="Zhao L."/>
            <person name="Wei J.T."/>
            <person name="Ye R.Z."/>
            <person name="Que T.C."/>
            <person name="Du C.H."/>
            <person name="Zhou Y.H."/>
            <person name="Cheng J.X."/>
            <person name="Dai P.F."/>
            <person name="Guo W.B."/>
            <person name="Han X.H."/>
            <person name="Huang E.J."/>
            <person name="Li L.F."/>
            <person name="Wei W."/>
            <person name="Gao Y.C."/>
            <person name="Liu J.Z."/>
            <person name="Shao H.Z."/>
            <person name="Wang X."/>
            <person name="Wang C.C."/>
            <person name="Yang T.C."/>
            <person name="Huo Q.B."/>
            <person name="Li W."/>
            <person name="Chen H.Y."/>
            <person name="Chen S.E."/>
            <person name="Zhou L.G."/>
            <person name="Ni X.B."/>
            <person name="Tian J.H."/>
            <person name="Sheng Y."/>
            <person name="Liu T."/>
            <person name="Pan Y.S."/>
            <person name="Xia L.Y."/>
            <person name="Li J."/>
            <person name="Zhao F."/>
            <person name="Cao W.C."/>
        </authorList>
    </citation>
    <scope>NUCLEOTIDE SEQUENCE [LARGE SCALE GENOMIC DNA]</scope>
    <source>
        <strain evidence="12">HaeL-2018</strain>
    </source>
</reference>
<keyword evidence="10" id="KW-0812">Transmembrane</keyword>
<gene>
    <name evidence="12" type="ORF">HPB48_010634</name>
</gene>
<dbReference type="EMBL" id="JABSTR010000004">
    <property type="protein sequence ID" value="KAH9368185.1"/>
    <property type="molecule type" value="Genomic_DNA"/>
</dbReference>
<dbReference type="AlphaFoldDB" id="A0A9J6G0G6"/>
<proteinExistence type="inferred from homology"/>
<sequence>MTQQKALQEFYFIWPWVTLSQRSSVPRKPPRLDSSRETYPPSSQTRVGTIFKDCERKGATCEPSPGLGFRRGGYQCRCREGFYAPPTTAAATSSSPSTVTSAGATSTTSSESAVGSGEALEAGPPTAEFRCLPCPARCGGACQQEQPWSGEPEGGEAEREACFVQYNMAWRSLALGLQGFCTTVTVVLMVVVFRSTMQYKLSQKSALIGTVQSIRPLETFFAAVPRSPATKRYLQEMEGRAGRVKVISLLFFRPPLHSRPSQRGRSLL</sequence>
<evidence type="ECO:0000256" key="4">
    <source>
        <dbReference type="ARBA" id="ARBA00022729"/>
    </source>
</evidence>
<evidence type="ECO:0000256" key="6">
    <source>
        <dbReference type="ARBA" id="ARBA00023170"/>
    </source>
</evidence>
<evidence type="ECO:0000256" key="1">
    <source>
        <dbReference type="ARBA" id="ARBA00004651"/>
    </source>
</evidence>
<comment type="similarity">
    <text evidence="2">Belongs to the G-protein coupled receptor 3 family.</text>
</comment>
<evidence type="ECO:0000256" key="3">
    <source>
        <dbReference type="ARBA" id="ARBA00022475"/>
    </source>
</evidence>
<keyword evidence="4" id="KW-0732">Signal</keyword>
<name>A0A9J6G0G6_HAELO</name>
<keyword evidence="5" id="KW-0297">G-protein coupled receptor</keyword>
<keyword evidence="7" id="KW-0325">Glycoprotein</keyword>
<evidence type="ECO:0000313" key="13">
    <source>
        <dbReference type="Proteomes" id="UP000821853"/>
    </source>
</evidence>
<dbReference type="Pfam" id="PF22572">
    <property type="entry name" value="GPR158_179_EC"/>
    <property type="match status" value="1"/>
</dbReference>
<dbReference type="PANTHER" id="PTHR32546">
    <property type="entry name" value="G-PROTEIN COUPLED RECEPTOR 158-RELATED"/>
    <property type="match status" value="1"/>
</dbReference>
<feature type="compositionally biased region" description="Low complexity" evidence="9">
    <location>
        <begin position="87"/>
        <end position="119"/>
    </location>
</feature>
<dbReference type="Proteomes" id="UP000821853">
    <property type="component" value="Chromosome 2"/>
</dbReference>
<keyword evidence="10" id="KW-1133">Transmembrane helix</keyword>
<keyword evidence="13" id="KW-1185">Reference proteome</keyword>
<dbReference type="InterPro" id="IPR043458">
    <property type="entry name" value="GPR158/179"/>
</dbReference>
<feature type="region of interest" description="Disordered" evidence="9">
    <location>
        <begin position="87"/>
        <end position="121"/>
    </location>
</feature>
<evidence type="ECO:0000256" key="9">
    <source>
        <dbReference type="SAM" id="MobiDB-lite"/>
    </source>
</evidence>
<comment type="subcellular location">
    <subcellularLocation>
        <location evidence="1">Cell membrane</location>
        <topology evidence="1">Multi-pass membrane protein</topology>
    </subcellularLocation>
</comment>
<feature type="transmembrane region" description="Helical" evidence="10">
    <location>
        <begin position="168"/>
        <end position="193"/>
    </location>
</feature>
<evidence type="ECO:0000256" key="7">
    <source>
        <dbReference type="ARBA" id="ARBA00023180"/>
    </source>
</evidence>
<evidence type="ECO:0000256" key="5">
    <source>
        <dbReference type="ARBA" id="ARBA00023040"/>
    </source>
</evidence>
<dbReference type="GO" id="GO:0005886">
    <property type="term" value="C:plasma membrane"/>
    <property type="evidence" value="ECO:0007669"/>
    <property type="project" value="UniProtKB-SubCell"/>
</dbReference>